<reference evidence="1" key="1">
    <citation type="submission" date="2025-08" db="UniProtKB">
        <authorList>
            <consortium name="Ensembl"/>
        </authorList>
    </citation>
    <scope>IDENTIFICATION</scope>
</reference>
<evidence type="ECO:0000313" key="1">
    <source>
        <dbReference type="Ensembl" id="ENSSANP00000027043.1"/>
    </source>
</evidence>
<proteinExistence type="predicted"/>
<evidence type="ECO:0000313" key="2">
    <source>
        <dbReference type="Proteomes" id="UP000472260"/>
    </source>
</evidence>
<keyword evidence="2" id="KW-1185">Reference proteome</keyword>
<dbReference type="Proteomes" id="UP000472260">
    <property type="component" value="Unassembled WGS sequence"/>
</dbReference>
<dbReference type="AlphaFoldDB" id="A0A671M8U2"/>
<protein>
    <recommendedName>
        <fullName evidence="3">Reverse transcriptase zinc-binding domain-containing protein</fullName>
    </recommendedName>
</protein>
<name>A0A671M8U2_9TELE</name>
<dbReference type="PANTHER" id="PTHR31635">
    <property type="entry name" value="REVERSE TRANSCRIPTASE DOMAIN-CONTAINING PROTEIN-RELATED"/>
    <property type="match status" value="1"/>
</dbReference>
<dbReference type="PANTHER" id="PTHR31635:SF196">
    <property type="entry name" value="REVERSE TRANSCRIPTASE DOMAIN-CONTAINING PROTEIN-RELATED"/>
    <property type="match status" value="1"/>
</dbReference>
<dbReference type="Ensembl" id="ENSSANT00000028784.1">
    <property type="protein sequence ID" value="ENSSANP00000027043.1"/>
    <property type="gene ID" value="ENSSANG00000013895.1"/>
</dbReference>
<organism evidence="1 2">
    <name type="scientific">Sinocyclocheilus anshuiensis</name>
    <dbReference type="NCBI Taxonomy" id="1608454"/>
    <lineage>
        <taxon>Eukaryota</taxon>
        <taxon>Metazoa</taxon>
        <taxon>Chordata</taxon>
        <taxon>Craniata</taxon>
        <taxon>Vertebrata</taxon>
        <taxon>Euteleostomi</taxon>
        <taxon>Actinopterygii</taxon>
        <taxon>Neopterygii</taxon>
        <taxon>Teleostei</taxon>
        <taxon>Ostariophysi</taxon>
        <taxon>Cypriniformes</taxon>
        <taxon>Cyprinidae</taxon>
        <taxon>Cyprininae</taxon>
        <taxon>Sinocyclocheilus</taxon>
    </lineage>
</organism>
<accession>A0A671M8U2</accession>
<reference evidence="1" key="2">
    <citation type="submission" date="2025-09" db="UniProtKB">
        <authorList>
            <consortium name="Ensembl"/>
        </authorList>
    </citation>
    <scope>IDENTIFICATION</scope>
</reference>
<evidence type="ECO:0008006" key="3">
    <source>
        <dbReference type="Google" id="ProtNLM"/>
    </source>
</evidence>
<sequence length="365" mass="42704">MNILPRILYPMQMLPLWFPKKNISDLERSFSKFIWQGKKPRVKMKNLQLPVGSGGQALPNLKFYNWACHTRTILNWLHSYLKSQPCLWPEIKNNPIIFNTVKVWQDIMKCAGRRGFLSGLTPLTGNRDFLPGVQKSLFHRWHGKGIRVAGDLFLDNTLMSFNQLKDKFELESGSFWGYLQIRHFITSGKLKPTGEMPVYCDIDDFVLKMTNTRHLISKAYLLFCSVDHSGIDHIWRTWEKDLSTESIFMCNRLVEMQYKLLLRLYITPQILNKMNSNRSPLCNKCQREIGTFVHCFWHCPVIRKFWEGVARKMGNILKINFTKDPGFFFLGLPAKDIGLTMWGPVMEHLPTSLQEITFKGRFVFE</sequence>